<evidence type="ECO:0000313" key="1">
    <source>
        <dbReference type="EMBL" id="KZD55661.1"/>
    </source>
</evidence>
<name>A0A164LCD2_BACCE</name>
<organism evidence="1 2">
    <name type="scientific">Bacillus cereus</name>
    <dbReference type="NCBI Taxonomy" id="1396"/>
    <lineage>
        <taxon>Bacteria</taxon>
        <taxon>Bacillati</taxon>
        <taxon>Bacillota</taxon>
        <taxon>Bacilli</taxon>
        <taxon>Bacillales</taxon>
        <taxon>Bacillaceae</taxon>
        <taxon>Bacillus</taxon>
        <taxon>Bacillus cereus group</taxon>
    </lineage>
</organism>
<dbReference type="PATRIC" id="fig|1396.535.peg.5971"/>
<dbReference type="EMBL" id="LJKE01000104">
    <property type="protein sequence ID" value="KZD55661.1"/>
    <property type="molecule type" value="Genomic_DNA"/>
</dbReference>
<gene>
    <name evidence="1" type="ORF">B4088_5406</name>
</gene>
<dbReference type="AlphaFoldDB" id="A0A164LCD2"/>
<reference evidence="1 2" key="1">
    <citation type="submission" date="2015-09" db="EMBL/GenBank/DDBJ databases">
        <title>Bacillus cereus food isolates.</title>
        <authorList>
            <person name="Boekhorst J."/>
        </authorList>
    </citation>
    <scope>NUCLEOTIDE SEQUENCE [LARGE SCALE GENOMIC DNA]</scope>
    <source>
        <strain evidence="1 2">B4088</strain>
    </source>
</reference>
<proteinExistence type="predicted"/>
<dbReference type="Proteomes" id="UP000076482">
    <property type="component" value="Unassembled WGS sequence"/>
</dbReference>
<evidence type="ECO:0000313" key="2">
    <source>
        <dbReference type="Proteomes" id="UP000076482"/>
    </source>
</evidence>
<comment type="caution">
    <text evidence="1">The sequence shown here is derived from an EMBL/GenBank/DDBJ whole genome shotgun (WGS) entry which is preliminary data.</text>
</comment>
<accession>A0A164LCD2</accession>
<sequence>MLVVIRFSKFMFAGYLMNYVECKFLSGFLEPKYKVCI</sequence>
<protein>
    <submittedName>
        <fullName evidence="1">Uncharacterized protein</fullName>
    </submittedName>
</protein>